<name>B5EI91_CITBB</name>
<dbReference type="RefSeq" id="WP_012531219.1">
    <property type="nucleotide sequence ID" value="NC_011146.1"/>
</dbReference>
<dbReference type="Proteomes" id="UP000008825">
    <property type="component" value="Chromosome"/>
</dbReference>
<sequence>MTDLTTIGAALSGIKAAVDIAKAIKNSDLSLEKAEMKYKVAELIEALTDAKMSVAEVRDVLQEKDSEIKRLKDALEMNGKVVRKGNYYVIEGDPDGEKNKYCLTCWDYDKKLVSLILGNGTIKCNICMSR</sequence>
<dbReference type="eggNOG" id="ENOG5033CJJ">
    <property type="taxonomic scope" value="Bacteria"/>
</dbReference>
<evidence type="ECO:0000313" key="2">
    <source>
        <dbReference type="Proteomes" id="UP000008825"/>
    </source>
</evidence>
<gene>
    <name evidence="1" type="ordered locus">Gbem_2789</name>
</gene>
<protein>
    <submittedName>
        <fullName evidence="1">Uncharacterized protein</fullName>
    </submittedName>
</protein>
<dbReference type="KEGG" id="gbm:Gbem_2789"/>
<dbReference type="STRING" id="404380.Gbem_2789"/>
<accession>B5EI91</accession>
<reference evidence="1 2" key="2">
    <citation type="journal article" date="2010" name="BMC Genomics">
        <title>The genome of Geobacter bemidjiensis, exemplar for the subsurface clade of Geobacter species that predominate in Fe(III)-reducing subsurface environments.</title>
        <authorList>
            <person name="Aklujkar M."/>
            <person name="Young N.D."/>
            <person name="Holmes D."/>
            <person name="Chavan M."/>
            <person name="Risso C."/>
            <person name="Kiss H.E."/>
            <person name="Han C.S."/>
            <person name="Land M.L."/>
            <person name="Lovley D.R."/>
        </authorList>
    </citation>
    <scope>NUCLEOTIDE SEQUENCE [LARGE SCALE GENOMIC DNA]</scope>
    <source>
        <strain evidence="2">ATCC BAA-1014 / DSM 16622 / JCM 12645 / Bem</strain>
    </source>
</reference>
<dbReference type="AlphaFoldDB" id="B5EI91"/>
<organism evidence="1 2">
    <name type="scientific">Citrifermentans bemidjiense (strain ATCC BAA-1014 / DSM 16622 / JCM 12645 / Bem)</name>
    <name type="common">Geobacter bemidjiensis</name>
    <dbReference type="NCBI Taxonomy" id="404380"/>
    <lineage>
        <taxon>Bacteria</taxon>
        <taxon>Pseudomonadati</taxon>
        <taxon>Thermodesulfobacteriota</taxon>
        <taxon>Desulfuromonadia</taxon>
        <taxon>Geobacterales</taxon>
        <taxon>Geobacteraceae</taxon>
        <taxon>Citrifermentans</taxon>
    </lineage>
</organism>
<dbReference type="HOGENOM" id="CLU_135062_0_0_7"/>
<dbReference type="OrthoDB" id="5461017at2"/>
<reference evidence="1 2" key="1">
    <citation type="submission" date="2008-07" db="EMBL/GenBank/DDBJ databases">
        <title>Complete sequence of Geobacter bemidjiensis BEM.</title>
        <authorList>
            <consortium name="US DOE Joint Genome Institute"/>
            <person name="Lucas S."/>
            <person name="Copeland A."/>
            <person name="Lapidus A."/>
            <person name="Glavina del Rio T."/>
            <person name="Dalin E."/>
            <person name="Tice H."/>
            <person name="Bruce D."/>
            <person name="Goodwin L."/>
            <person name="Pitluck S."/>
            <person name="Kiss H."/>
            <person name="Brettin T."/>
            <person name="Detter J.C."/>
            <person name="Han C."/>
            <person name="Kuske C.R."/>
            <person name="Schmutz J."/>
            <person name="Larimer F."/>
            <person name="Land M."/>
            <person name="Hauser L."/>
            <person name="Kyrpides N."/>
            <person name="Lykidis A."/>
            <person name="Lovley D."/>
            <person name="Richardson P."/>
        </authorList>
    </citation>
    <scope>NUCLEOTIDE SEQUENCE [LARGE SCALE GENOMIC DNA]</scope>
    <source>
        <strain evidence="2">ATCC BAA-1014 / DSM 16622 / JCM 12645 / Bem</strain>
    </source>
</reference>
<evidence type="ECO:0000313" key="1">
    <source>
        <dbReference type="EMBL" id="ACH39793.1"/>
    </source>
</evidence>
<proteinExistence type="predicted"/>
<dbReference type="EMBL" id="CP001124">
    <property type="protein sequence ID" value="ACH39793.1"/>
    <property type="molecule type" value="Genomic_DNA"/>
</dbReference>
<keyword evidence="2" id="KW-1185">Reference proteome</keyword>